<sequence length="60" mass="6543">MSNVLFRCPNTGMNVQHLLGDSSAKADKVVAVVHCPACARIHLVNVATGELARDTRIERR</sequence>
<keyword evidence="2" id="KW-1185">Reference proteome</keyword>
<protein>
    <submittedName>
        <fullName evidence="1">Uncharacterized protein</fullName>
    </submittedName>
</protein>
<comment type="caution">
    <text evidence="1">The sequence shown here is derived from an EMBL/GenBank/DDBJ whole genome shotgun (WGS) entry which is preliminary data.</text>
</comment>
<dbReference type="EMBL" id="JBEPTQ010000002">
    <property type="protein sequence ID" value="MET4724473.1"/>
    <property type="molecule type" value="Genomic_DNA"/>
</dbReference>
<evidence type="ECO:0000313" key="1">
    <source>
        <dbReference type="EMBL" id="MET4724473.1"/>
    </source>
</evidence>
<proteinExistence type="predicted"/>
<organism evidence="1 2">
    <name type="scientific">Bradyrhizobium japonicum</name>
    <dbReference type="NCBI Taxonomy" id="375"/>
    <lineage>
        <taxon>Bacteria</taxon>
        <taxon>Pseudomonadati</taxon>
        <taxon>Pseudomonadota</taxon>
        <taxon>Alphaproteobacteria</taxon>
        <taxon>Hyphomicrobiales</taxon>
        <taxon>Nitrobacteraceae</taxon>
        <taxon>Bradyrhizobium</taxon>
    </lineage>
</organism>
<name>A0ABV2S5K6_BRAJP</name>
<reference evidence="1 2" key="1">
    <citation type="submission" date="2024-06" db="EMBL/GenBank/DDBJ databases">
        <title>Genomic Encyclopedia of Type Strains, Phase V (KMG-V): Genome sequencing to study the core and pangenomes of soil and plant-associated prokaryotes.</title>
        <authorList>
            <person name="Whitman W."/>
        </authorList>
    </citation>
    <scope>NUCLEOTIDE SEQUENCE [LARGE SCALE GENOMIC DNA]</scope>
    <source>
        <strain evidence="1 2">USDA 160</strain>
    </source>
</reference>
<gene>
    <name evidence="1" type="ORF">ABIF63_008579</name>
</gene>
<dbReference type="RefSeq" id="WP_080586766.1">
    <property type="nucleotide sequence ID" value="NZ_JAFCJW010000014.1"/>
</dbReference>
<evidence type="ECO:0000313" key="2">
    <source>
        <dbReference type="Proteomes" id="UP001549291"/>
    </source>
</evidence>
<dbReference type="Proteomes" id="UP001549291">
    <property type="component" value="Unassembled WGS sequence"/>
</dbReference>
<accession>A0ABV2S5K6</accession>